<gene>
    <name evidence="2" type="ORF">AA314_03958</name>
    <name evidence="3" type="ORF">ATI61_108279</name>
</gene>
<dbReference type="RefSeq" id="WP_047856678.1">
    <property type="nucleotide sequence ID" value="NZ_CP011509.1"/>
</dbReference>
<accession>A0AAC8Q7C2</accession>
<name>A0AAC8Q7C2_9BACT</name>
<evidence type="ECO:0000313" key="3">
    <source>
        <dbReference type="EMBL" id="REG28738.1"/>
    </source>
</evidence>
<evidence type="ECO:0008006" key="6">
    <source>
        <dbReference type="Google" id="ProtNLM"/>
    </source>
</evidence>
<dbReference type="AlphaFoldDB" id="A0AAC8Q7C2"/>
<evidence type="ECO:0000313" key="2">
    <source>
        <dbReference type="EMBL" id="AKJ02332.1"/>
    </source>
</evidence>
<organism evidence="2 4">
    <name type="scientific">Archangium gephyra</name>
    <dbReference type="NCBI Taxonomy" id="48"/>
    <lineage>
        <taxon>Bacteria</taxon>
        <taxon>Pseudomonadati</taxon>
        <taxon>Myxococcota</taxon>
        <taxon>Myxococcia</taxon>
        <taxon>Myxococcales</taxon>
        <taxon>Cystobacterineae</taxon>
        <taxon>Archangiaceae</taxon>
        <taxon>Archangium</taxon>
    </lineage>
</organism>
<dbReference type="EMBL" id="CP011509">
    <property type="protein sequence ID" value="AKJ02332.1"/>
    <property type="molecule type" value="Genomic_DNA"/>
</dbReference>
<dbReference type="PROSITE" id="PS51257">
    <property type="entry name" value="PROKAR_LIPOPROTEIN"/>
    <property type="match status" value="1"/>
</dbReference>
<feature type="signal peptide" evidence="1">
    <location>
        <begin position="1"/>
        <end position="21"/>
    </location>
</feature>
<keyword evidence="5" id="KW-1185">Reference proteome</keyword>
<protein>
    <recommendedName>
        <fullName evidence="6">Lipoprotein</fullName>
    </recommendedName>
</protein>
<feature type="chain" id="PRO_5042041578" description="Lipoprotein" evidence="1">
    <location>
        <begin position="22"/>
        <end position="320"/>
    </location>
</feature>
<dbReference type="Proteomes" id="UP000035579">
    <property type="component" value="Chromosome"/>
</dbReference>
<reference evidence="2 4" key="1">
    <citation type="submission" date="2015-05" db="EMBL/GenBank/DDBJ databases">
        <title>Genome assembly of Archangium gephyra DSM 2261.</title>
        <authorList>
            <person name="Sharma G."/>
            <person name="Subramanian S."/>
        </authorList>
    </citation>
    <scope>NUCLEOTIDE SEQUENCE [LARGE SCALE GENOMIC DNA]</scope>
    <source>
        <strain evidence="2 4">DSM 2261</strain>
    </source>
</reference>
<sequence length="320" mass="34681">MRNCWLLLLGCLAAACGGNFSNDDLEFLNALPTREDLASELPGANGTVSEGGLRQRSAALAVGEPSELYRDTRAASDAFNGGMDGLLTLLEKIRELPPTTRGPELRVWGPWPDPNHPGHEVRFGMKREPERFTYVLQYRREGAGEDAWWSALEGAFQPDGGLRKGTGAVRILVKETKAHGFDAGGLANLDLLEIVYQTRALPITVQMRFVPASPQTASELLYGYRELPGGLGEMGFLLEDTDILPGTRKEDLAIISRWTKDRGGVGIVSVTGGDVPAGFTATQVECWDASFRVTYLKRSWETAVVGSASACPDVSALEQP</sequence>
<dbReference type="EMBL" id="QUMU01000008">
    <property type="protein sequence ID" value="REG28738.1"/>
    <property type="molecule type" value="Genomic_DNA"/>
</dbReference>
<keyword evidence="1" id="KW-0732">Signal</keyword>
<proteinExistence type="predicted"/>
<evidence type="ECO:0000313" key="5">
    <source>
        <dbReference type="Proteomes" id="UP000256345"/>
    </source>
</evidence>
<evidence type="ECO:0000256" key="1">
    <source>
        <dbReference type="SAM" id="SignalP"/>
    </source>
</evidence>
<dbReference type="KEGG" id="age:AA314_03958"/>
<reference evidence="3 5" key="2">
    <citation type="submission" date="2018-08" db="EMBL/GenBank/DDBJ databases">
        <title>Genomic Encyclopedia of Archaeal and Bacterial Type Strains, Phase II (KMG-II): from individual species to whole genera.</title>
        <authorList>
            <person name="Goeker M."/>
        </authorList>
    </citation>
    <scope>NUCLEOTIDE SEQUENCE [LARGE SCALE GENOMIC DNA]</scope>
    <source>
        <strain evidence="3 5">DSM 2261</strain>
    </source>
</reference>
<evidence type="ECO:0000313" key="4">
    <source>
        <dbReference type="Proteomes" id="UP000035579"/>
    </source>
</evidence>
<dbReference type="Proteomes" id="UP000256345">
    <property type="component" value="Unassembled WGS sequence"/>
</dbReference>